<protein>
    <submittedName>
        <fullName evidence="1">Uncharacterized protein</fullName>
    </submittedName>
</protein>
<dbReference type="EMBL" id="CM014088">
    <property type="protein sequence ID" value="TKS78729.1"/>
    <property type="molecule type" value="Genomic_DNA"/>
</dbReference>
<reference evidence="1 2" key="1">
    <citation type="submission" date="2019-01" db="EMBL/GenBank/DDBJ databases">
        <title>Genome Assembly of Collichthys lucidus.</title>
        <authorList>
            <person name="Cai M."/>
            <person name="Xiao S."/>
        </authorList>
    </citation>
    <scope>NUCLEOTIDE SEQUENCE [LARGE SCALE GENOMIC DNA]</scope>
    <source>
        <strain evidence="1">JT15FE1705JMU</strain>
        <tissue evidence="1">Muscle</tissue>
    </source>
</reference>
<evidence type="ECO:0000313" key="1">
    <source>
        <dbReference type="EMBL" id="TKS78729.1"/>
    </source>
</evidence>
<dbReference type="AlphaFoldDB" id="A0A4U5UUP8"/>
<evidence type="ECO:0000313" key="2">
    <source>
        <dbReference type="Proteomes" id="UP000298787"/>
    </source>
</evidence>
<gene>
    <name evidence="1" type="ORF">D9C73_012444</name>
</gene>
<accession>A0A4U5UUP8</accession>
<organism evidence="1 2">
    <name type="scientific">Collichthys lucidus</name>
    <name type="common">Big head croaker</name>
    <name type="synonym">Sciaena lucida</name>
    <dbReference type="NCBI Taxonomy" id="240159"/>
    <lineage>
        <taxon>Eukaryota</taxon>
        <taxon>Metazoa</taxon>
        <taxon>Chordata</taxon>
        <taxon>Craniata</taxon>
        <taxon>Vertebrata</taxon>
        <taxon>Euteleostomi</taxon>
        <taxon>Actinopterygii</taxon>
        <taxon>Neopterygii</taxon>
        <taxon>Teleostei</taxon>
        <taxon>Neoteleostei</taxon>
        <taxon>Acanthomorphata</taxon>
        <taxon>Eupercaria</taxon>
        <taxon>Sciaenidae</taxon>
        <taxon>Collichthys</taxon>
    </lineage>
</organism>
<sequence length="124" mass="13398">MQHLQNASHGQSVVGSAKRWHWLRVISCGTARDCGHSLYPRSHPPTHPHSLAGEDRGCRCLAPGTPKCQLGGFGTRNLFFNPSPAVTKTKAEPLFLKLTSQGNKIASPPVFTAEGRGQREGMAL</sequence>
<proteinExistence type="predicted"/>
<name>A0A4U5UUP8_COLLU</name>
<dbReference type="Proteomes" id="UP000298787">
    <property type="component" value="Chromosome 11"/>
</dbReference>
<keyword evidence="2" id="KW-1185">Reference proteome</keyword>